<dbReference type="AlphaFoldDB" id="A0A1K1LKG1"/>
<keyword evidence="1 2" id="KW-0732">Signal</keyword>
<protein>
    <submittedName>
        <fullName evidence="4">Outer membrane protein beta-barrel domain-containing protein</fullName>
    </submittedName>
</protein>
<dbReference type="InterPro" id="IPR027385">
    <property type="entry name" value="Beta-barrel_OMP"/>
</dbReference>
<feature type="domain" description="Outer membrane protein beta-barrel" evidence="3">
    <location>
        <begin position="8"/>
        <end position="172"/>
    </location>
</feature>
<dbReference type="RefSeq" id="WP_175545714.1">
    <property type="nucleotide sequence ID" value="NZ_FPJE01000001.1"/>
</dbReference>
<evidence type="ECO:0000256" key="2">
    <source>
        <dbReference type="SAM" id="SignalP"/>
    </source>
</evidence>
<sequence>MKKLVLFAAAVLFSTAGLFAQEDQEPLKGKWLVGGSFGFSKDKTSGTETTDFSLLPSVGIFLENDIAVGLRAGYEQTKIESAGVTSKKEFYGVIPYARKYWFPASKLMPFAQGDVRLGWAKDSVDDTFAWGINVRPGLTYRLNESIAFDATVGRFGYDNQGKDSDNYGVGLNLDDVSLGIIIFL</sequence>
<feature type="chain" id="PRO_5012634107" evidence="2">
    <location>
        <begin position="21"/>
        <end position="184"/>
    </location>
</feature>
<proteinExistence type="predicted"/>
<name>A0A1K1LKG1_9FLAO</name>
<evidence type="ECO:0000256" key="1">
    <source>
        <dbReference type="ARBA" id="ARBA00022729"/>
    </source>
</evidence>
<organism evidence="4 5">
    <name type="scientific">Sinomicrobium oceani</name>
    <dbReference type="NCBI Taxonomy" id="1150368"/>
    <lineage>
        <taxon>Bacteria</taxon>
        <taxon>Pseudomonadati</taxon>
        <taxon>Bacteroidota</taxon>
        <taxon>Flavobacteriia</taxon>
        <taxon>Flavobacteriales</taxon>
        <taxon>Flavobacteriaceae</taxon>
        <taxon>Sinomicrobium</taxon>
    </lineage>
</organism>
<accession>A0A1K1LKG1</accession>
<keyword evidence="5" id="KW-1185">Reference proteome</keyword>
<dbReference type="Pfam" id="PF13505">
    <property type="entry name" value="OMP_b-brl"/>
    <property type="match status" value="1"/>
</dbReference>
<dbReference type="EMBL" id="FPJE01000001">
    <property type="protein sequence ID" value="SFW11364.1"/>
    <property type="molecule type" value="Genomic_DNA"/>
</dbReference>
<evidence type="ECO:0000313" key="4">
    <source>
        <dbReference type="EMBL" id="SFW11364.1"/>
    </source>
</evidence>
<feature type="signal peptide" evidence="2">
    <location>
        <begin position="1"/>
        <end position="20"/>
    </location>
</feature>
<evidence type="ECO:0000259" key="3">
    <source>
        <dbReference type="Pfam" id="PF13505"/>
    </source>
</evidence>
<dbReference type="STRING" id="1150368.SAMN02927921_00011"/>
<dbReference type="InterPro" id="IPR011250">
    <property type="entry name" value="OMP/PagP_B-barrel"/>
</dbReference>
<dbReference type="Gene3D" id="2.40.160.20">
    <property type="match status" value="1"/>
</dbReference>
<reference evidence="4 5" key="1">
    <citation type="submission" date="2016-11" db="EMBL/GenBank/DDBJ databases">
        <authorList>
            <person name="Jaros S."/>
            <person name="Januszkiewicz K."/>
            <person name="Wedrychowicz H."/>
        </authorList>
    </citation>
    <scope>NUCLEOTIDE SEQUENCE [LARGE SCALE GENOMIC DNA]</scope>
    <source>
        <strain evidence="4 5">CGMCC 1.12145</strain>
    </source>
</reference>
<dbReference type="Proteomes" id="UP000182248">
    <property type="component" value="Unassembled WGS sequence"/>
</dbReference>
<gene>
    <name evidence="4" type="ORF">SAMN02927921_00011</name>
</gene>
<evidence type="ECO:0000313" key="5">
    <source>
        <dbReference type="Proteomes" id="UP000182248"/>
    </source>
</evidence>
<dbReference type="SUPFAM" id="SSF56925">
    <property type="entry name" value="OMPA-like"/>
    <property type="match status" value="1"/>
</dbReference>